<evidence type="ECO:0000256" key="9">
    <source>
        <dbReference type="RuleBase" id="RU004192"/>
    </source>
</evidence>
<dbReference type="PANTHER" id="PTHR11353">
    <property type="entry name" value="CHAPERONIN"/>
    <property type="match status" value="1"/>
</dbReference>
<dbReference type="PROSITE" id="PS00751">
    <property type="entry name" value="TCP1_2"/>
    <property type="match status" value="1"/>
</dbReference>
<dbReference type="NCBIfam" id="NF041083">
    <property type="entry name" value="thermosome_beta"/>
    <property type="match status" value="1"/>
</dbReference>
<dbReference type="InterPro" id="IPR053374">
    <property type="entry name" value="TCP-1_chaperonin"/>
</dbReference>
<feature type="region of interest" description="Disordered" evidence="10">
    <location>
        <begin position="1"/>
        <end position="21"/>
    </location>
</feature>
<reference evidence="12" key="1">
    <citation type="submission" date="2016-05" db="EMBL/GenBank/DDBJ databases">
        <authorList>
            <person name="Naeem Raeece"/>
        </authorList>
    </citation>
    <scope>NUCLEOTIDE SEQUENCE [LARGE SCALE GENOMIC DNA]</scope>
</reference>
<dbReference type="SUPFAM" id="SSF54849">
    <property type="entry name" value="GroEL-intermediate domain like"/>
    <property type="match status" value="1"/>
</dbReference>
<keyword evidence="7 8" id="KW-0143">Chaperone</keyword>
<dbReference type="PROSITE" id="PS00750">
    <property type="entry name" value="TCP1_1"/>
    <property type="match status" value="1"/>
</dbReference>
<evidence type="ECO:0000313" key="12">
    <source>
        <dbReference type="Proteomes" id="UP000078560"/>
    </source>
</evidence>
<dbReference type="GO" id="GO:0016887">
    <property type="term" value="F:ATP hydrolysis activity"/>
    <property type="evidence" value="ECO:0007669"/>
    <property type="project" value="InterPro"/>
</dbReference>
<dbReference type="GO" id="GO:0051082">
    <property type="term" value="F:unfolded protein binding"/>
    <property type="evidence" value="ECO:0007669"/>
    <property type="project" value="InterPro"/>
</dbReference>
<dbReference type="InterPro" id="IPR027413">
    <property type="entry name" value="GROEL-like_equatorial_sf"/>
</dbReference>
<dbReference type="Gene3D" id="3.50.7.10">
    <property type="entry name" value="GroEL"/>
    <property type="match status" value="1"/>
</dbReference>
<dbReference type="NCBIfam" id="NF041082">
    <property type="entry name" value="thermosome_alpha"/>
    <property type="match status" value="1"/>
</dbReference>
<dbReference type="InterPro" id="IPR017998">
    <property type="entry name" value="Chaperone_TCP-1"/>
</dbReference>
<evidence type="ECO:0000256" key="5">
    <source>
        <dbReference type="ARBA" id="ARBA00022741"/>
    </source>
</evidence>
<comment type="similarity">
    <text evidence="2 8">Belongs to the TCP-1 chaperonin family.</text>
</comment>
<keyword evidence="5 8" id="KW-0547">Nucleotide-binding</keyword>
<dbReference type="AlphaFoldDB" id="A0A1A8VZ93"/>
<evidence type="ECO:0000256" key="3">
    <source>
        <dbReference type="ARBA" id="ARBA00016107"/>
    </source>
</evidence>
<dbReference type="CDD" id="cd03338">
    <property type="entry name" value="TCP1_delta"/>
    <property type="match status" value="1"/>
</dbReference>
<evidence type="ECO:0000313" key="11">
    <source>
        <dbReference type="EMBL" id="SBS85021.1"/>
    </source>
</evidence>
<keyword evidence="6 8" id="KW-0067">ATP-binding</keyword>
<organism evidence="11 12">
    <name type="scientific">Plasmodium ovale curtisi</name>
    <dbReference type="NCBI Taxonomy" id="864141"/>
    <lineage>
        <taxon>Eukaryota</taxon>
        <taxon>Sar</taxon>
        <taxon>Alveolata</taxon>
        <taxon>Apicomplexa</taxon>
        <taxon>Aconoidasida</taxon>
        <taxon>Haemosporida</taxon>
        <taxon>Plasmodiidae</taxon>
        <taxon>Plasmodium</taxon>
        <taxon>Plasmodium (Plasmodium)</taxon>
    </lineage>
</organism>
<name>A0A1A8VZ93_PLAOA</name>
<dbReference type="InterPro" id="IPR027410">
    <property type="entry name" value="TCP-1-like_intermed_sf"/>
</dbReference>
<dbReference type="PRINTS" id="PR00304">
    <property type="entry name" value="TCOMPLEXTCP1"/>
</dbReference>
<evidence type="ECO:0000256" key="2">
    <source>
        <dbReference type="ARBA" id="ARBA00008020"/>
    </source>
</evidence>
<evidence type="ECO:0000256" key="1">
    <source>
        <dbReference type="ARBA" id="ARBA00004496"/>
    </source>
</evidence>
<accession>A0A1A8VZ93</accession>
<protein>
    <recommendedName>
        <fullName evidence="3 9">T-complex protein 1 subunit delta</fullName>
    </recommendedName>
</protein>
<dbReference type="InterPro" id="IPR054827">
    <property type="entry name" value="thermosome_alpha"/>
</dbReference>
<evidence type="ECO:0000256" key="4">
    <source>
        <dbReference type="ARBA" id="ARBA00022490"/>
    </source>
</evidence>
<keyword evidence="4" id="KW-0963">Cytoplasm</keyword>
<dbReference type="InterPro" id="IPR002423">
    <property type="entry name" value="Cpn60/GroEL/TCP-1"/>
</dbReference>
<dbReference type="FunFam" id="3.50.7.10:FF:000010">
    <property type="entry name" value="T-complex protein 1 subunit delta"/>
    <property type="match status" value="1"/>
</dbReference>
<dbReference type="Proteomes" id="UP000078560">
    <property type="component" value="Unassembled WGS sequence"/>
</dbReference>
<dbReference type="EMBL" id="FLQU01000389">
    <property type="protein sequence ID" value="SBS85021.1"/>
    <property type="molecule type" value="Genomic_DNA"/>
</dbReference>
<evidence type="ECO:0000256" key="6">
    <source>
        <dbReference type="ARBA" id="ARBA00022840"/>
    </source>
</evidence>
<dbReference type="SUPFAM" id="SSF48592">
    <property type="entry name" value="GroEL equatorial domain-like"/>
    <property type="match status" value="1"/>
</dbReference>
<evidence type="ECO:0000256" key="10">
    <source>
        <dbReference type="SAM" id="MobiDB-lite"/>
    </source>
</evidence>
<dbReference type="Gene3D" id="3.30.260.10">
    <property type="entry name" value="TCP-1-like chaperonin intermediate domain"/>
    <property type="match status" value="1"/>
</dbReference>
<dbReference type="GO" id="GO:0005524">
    <property type="term" value="F:ATP binding"/>
    <property type="evidence" value="ECO:0007669"/>
    <property type="project" value="UniProtKB-KW"/>
</dbReference>
<dbReference type="SUPFAM" id="SSF52029">
    <property type="entry name" value="GroEL apical domain-like"/>
    <property type="match status" value="1"/>
</dbReference>
<proteinExistence type="inferred from homology"/>
<comment type="subcellular location">
    <subcellularLocation>
        <location evidence="1">Cytoplasm</location>
    </subcellularLocation>
</comment>
<dbReference type="GO" id="GO:0005737">
    <property type="term" value="C:cytoplasm"/>
    <property type="evidence" value="ECO:0007669"/>
    <property type="project" value="UniProtKB-SubCell"/>
</dbReference>
<dbReference type="PROSITE" id="PS00995">
    <property type="entry name" value="TCP1_3"/>
    <property type="match status" value="1"/>
</dbReference>
<evidence type="ECO:0000256" key="8">
    <source>
        <dbReference type="RuleBase" id="RU004187"/>
    </source>
</evidence>
<evidence type="ECO:0000256" key="7">
    <source>
        <dbReference type="ARBA" id="ARBA00023186"/>
    </source>
</evidence>
<dbReference type="InterPro" id="IPR002194">
    <property type="entry name" value="Chaperonin_TCP-1_CS"/>
</dbReference>
<sequence length="579" mass="63561">MADVAKGKNTESLNRNEKQSDVRQMNILAAKAVADVTRTSLGPKGMDKMIEDGKGGVIITNDGATILKEMAVAHPTAKMIVELSKAQDVEAGDGTTSVVVMCGSFLNVCKSLLDKNIHCQKISESFFEASVKSEEILRSMSIPIDLNDKNMLIQNAITSLNSKVVSHNSSLLAPIAVDVILKITDINKDTNVDLNNIRIVKKLGGTIEDTEIVDGLIFTSNKISKRAHGIKNLSQAKIGLIQFCLSLPKTDMDNTVVVKDYNSMDRLLREERVIIGKMIKKIASTGCNLLLIQKSILRDAVNDLALDFLAKAKIMVIKDIEREDIEFISKTCNCTPVASLDYFTPDKLGYAEYVVTESIGYGEIVKITGVESKNTISVLLRASNNLMLDEAERSLHDALCVVRSLIKEKAILPGGAAPEMELSQKLYQWANTLKGSKQICVKAFSDALELIPYTLAENAGLSPLHIVTELRNKHAEGHKYYGINIRTGTISNMIDENVIQPLLVTSTAIKLATETVMMILKIDDTVICSANCSAVTLLYEGFSLHLLHYKKEKGNNGEKNKVPCLKLNAHSRMCCCRTR</sequence>
<gene>
    <name evidence="11" type="ORF">POVCU2_0029240</name>
</gene>
<dbReference type="InterPro" id="IPR027409">
    <property type="entry name" value="GroEL-like_apical_dom_sf"/>
</dbReference>
<dbReference type="GO" id="GO:0140662">
    <property type="term" value="F:ATP-dependent protein folding chaperone"/>
    <property type="evidence" value="ECO:0007669"/>
    <property type="project" value="InterPro"/>
</dbReference>
<dbReference type="NCBIfam" id="TIGR02342">
    <property type="entry name" value="chap_CCT_delta"/>
    <property type="match status" value="1"/>
</dbReference>
<dbReference type="InterPro" id="IPR012717">
    <property type="entry name" value="Chap_CCT_delta"/>
</dbReference>
<dbReference type="Pfam" id="PF00118">
    <property type="entry name" value="Cpn60_TCP1"/>
    <property type="match status" value="1"/>
</dbReference>
<dbReference type="Gene3D" id="1.10.560.10">
    <property type="entry name" value="GroEL-like equatorial domain"/>
    <property type="match status" value="1"/>
</dbReference>